<evidence type="ECO:0000256" key="1">
    <source>
        <dbReference type="SAM" id="SignalP"/>
    </source>
</evidence>
<dbReference type="OrthoDB" id="3501261at2759"/>
<dbReference type="AlphaFoldDB" id="A0A8A3PL88"/>
<reference evidence="2" key="1">
    <citation type="submission" date="2020-10" db="EMBL/GenBank/DDBJ databases">
        <title>Genome Sequence of Monilinia vaccinii-corymbosi Sheds Light on Mummy Berry Disease Infection of Blueberry and Mating Type.</title>
        <authorList>
            <person name="Yow A.G."/>
            <person name="Zhang Y."/>
            <person name="Bansal K."/>
            <person name="Eacker S.M."/>
            <person name="Sullivan S."/>
            <person name="Liachko I."/>
            <person name="Cubeta M.A."/>
            <person name="Rollins J.A."/>
            <person name="Ashrafi H."/>
        </authorList>
    </citation>
    <scope>NUCLEOTIDE SEQUENCE</scope>
    <source>
        <strain evidence="2">RL-1</strain>
    </source>
</reference>
<accession>A0A8A3PL88</accession>
<dbReference type="EMBL" id="CP063410">
    <property type="protein sequence ID" value="QSZ36172.1"/>
    <property type="molecule type" value="Genomic_DNA"/>
</dbReference>
<keyword evidence="1" id="KW-0732">Signal</keyword>
<name>A0A8A3PL88_9HELO</name>
<gene>
    <name evidence="2" type="ORF">DSL72_007297</name>
</gene>
<protein>
    <submittedName>
        <fullName evidence="2">Uncharacterized protein</fullName>
    </submittedName>
</protein>
<sequence>MKFFAIFAAAIALASVTAAPTISSGLEEFGAKTVFYTGTTTTNQNAKDYAAAIDGKYCGFVYPTKQMLNWLEECGVSVEQNKLIPRMAQALAQATTGQAYLLLRRGEVLAPDSVWMQDEWPALQDRVPITAVNTLEASDTLANWTPNNHIEHNFEFDDGSD</sequence>
<evidence type="ECO:0000313" key="3">
    <source>
        <dbReference type="Proteomes" id="UP000672032"/>
    </source>
</evidence>
<feature type="chain" id="PRO_5032767239" evidence="1">
    <location>
        <begin position="19"/>
        <end position="161"/>
    </location>
</feature>
<proteinExistence type="predicted"/>
<keyword evidence="3" id="KW-1185">Reference proteome</keyword>
<evidence type="ECO:0000313" key="2">
    <source>
        <dbReference type="EMBL" id="QSZ36172.1"/>
    </source>
</evidence>
<organism evidence="2 3">
    <name type="scientific">Monilinia vaccinii-corymbosi</name>
    <dbReference type="NCBI Taxonomy" id="61207"/>
    <lineage>
        <taxon>Eukaryota</taxon>
        <taxon>Fungi</taxon>
        <taxon>Dikarya</taxon>
        <taxon>Ascomycota</taxon>
        <taxon>Pezizomycotina</taxon>
        <taxon>Leotiomycetes</taxon>
        <taxon>Helotiales</taxon>
        <taxon>Sclerotiniaceae</taxon>
        <taxon>Monilinia</taxon>
    </lineage>
</organism>
<dbReference type="Proteomes" id="UP000672032">
    <property type="component" value="Chromosome 6"/>
</dbReference>
<feature type="signal peptide" evidence="1">
    <location>
        <begin position="1"/>
        <end position="18"/>
    </location>
</feature>